<evidence type="ECO:0000313" key="4">
    <source>
        <dbReference type="Proteomes" id="UP000322077"/>
    </source>
</evidence>
<dbReference type="EMBL" id="VTOU01000007">
    <property type="protein sequence ID" value="TZG24121.1"/>
    <property type="molecule type" value="Genomic_DNA"/>
</dbReference>
<dbReference type="Gene3D" id="3.40.50.150">
    <property type="entry name" value="Vaccinia Virus protein VP39"/>
    <property type="match status" value="1"/>
</dbReference>
<dbReference type="InterPro" id="IPR041698">
    <property type="entry name" value="Methyltransf_25"/>
</dbReference>
<dbReference type="GO" id="GO:0032259">
    <property type="term" value="P:methylation"/>
    <property type="evidence" value="ECO:0007669"/>
    <property type="project" value="UniProtKB-KW"/>
</dbReference>
<reference evidence="3 4" key="1">
    <citation type="submission" date="2019-08" db="EMBL/GenBank/DDBJ databases">
        <authorList>
            <person name="Wang G."/>
            <person name="Xu Z."/>
        </authorList>
    </citation>
    <scope>NUCLEOTIDE SEQUENCE [LARGE SCALE GENOMIC DNA]</scope>
    <source>
        <strain evidence="3 4">ZX</strain>
    </source>
</reference>
<proteinExistence type="predicted"/>
<evidence type="ECO:0000259" key="2">
    <source>
        <dbReference type="Pfam" id="PF13649"/>
    </source>
</evidence>
<dbReference type="InterPro" id="IPR029063">
    <property type="entry name" value="SAM-dependent_MTases_sf"/>
</dbReference>
<feature type="domain" description="Methyltransferase" evidence="2">
    <location>
        <begin position="154"/>
        <end position="249"/>
    </location>
</feature>
<keyword evidence="3" id="KW-0489">Methyltransferase</keyword>
<evidence type="ECO:0000313" key="3">
    <source>
        <dbReference type="EMBL" id="TZG24121.1"/>
    </source>
</evidence>
<keyword evidence="4" id="KW-1185">Reference proteome</keyword>
<accession>A0A5D9C290</accession>
<organism evidence="3 4">
    <name type="scientific">Sphingomonas montanisoli</name>
    <dbReference type="NCBI Taxonomy" id="2606412"/>
    <lineage>
        <taxon>Bacteria</taxon>
        <taxon>Pseudomonadati</taxon>
        <taxon>Pseudomonadota</taxon>
        <taxon>Alphaproteobacteria</taxon>
        <taxon>Sphingomonadales</taxon>
        <taxon>Sphingomonadaceae</taxon>
        <taxon>Sphingomonas</taxon>
    </lineage>
</organism>
<dbReference type="CDD" id="cd02440">
    <property type="entry name" value="AdoMet_MTases"/>
    <property type="match status" value="1"/>
</dbReference>
<dbReference type="RefSeq" id="WP_149524096.1">
    <property type="nucleotide sequence ID" value="NZ_VTOU01000007.1"/>
</dbReference>
<gene>
    <name evidence="3" type="ORF">FYJ91_20010</name>
</gene>
<dbReference type="PANTHER" id="PTHR43861">
    <property type="entry name" value="TRANS-ACONITATE 2-METHYLTRANSFERASE-RELATED"/>
    <property type="match status" value="1"/>
</dbReference>
<keyword evidence="1 3" id="KW-0808">Transferase</keyword>
<protein>
    <submittedName>
        <fullName evidence="3">Class I SAM-dependent methyltransferase</fullName>
    </submittedName>
</protein>
<comment type="caution">
    <text evidence="3">The sequence shown here is derived from an EMBL/GenBank/DDBJ whole genome shotgun (WGS) entry which is preliminary data.</text>
</comment>
<dbReference type="SUPFAM" id="SSF53335">
    <property type="entry name" value="S-adenosyl-L-methionine-dependent methyltransferases"/>
    <property type="match status" value="1"/>
</dbReference>
<dbReference type="GO" id="GO:0008168">
    <property type="term" value="F:methyltransferase activity"/>
    <property type="evidence" value="ECO:0007669"/>
    <property type="project" value="UniProtKB-KW"/>
</dbReference>
<name>A0A5D9C290_9SPHN</name>
<sequence length="325" mass="36247">MNEQMHKDEVAQAVESAYFWILGRQADPGGLDHHVARILRGETDYRGLREGMLSSDELKGKGAALGRAIYERDNPIETDCSQELLATMLTRIQQSWTTLGKEAAHWSVITGNEFTPENIEANLDNFYQSGSTLCHMIDCTLRRVGIDPSQLATVIDYGCGVGRITLNLAERYDAVIGVDISPEHLRLACQRAEQTSASNAEFRQILKIEDISTLPEAHLIVSFIVLQHNPPPVALSILASLLDRLRPSGVAIFQIPTFIEGYRFDPAIYMATEQPLMEIHAIPQHVLFRRFAASGCEVLEVREDMAIADMPAISQTFVVRKSRLD</sequence>
<dbReference type="AlphaFoldDB" id="A0A5D9C290"/>
<dbReference type="Proteomes" id="UP000322077">
    <property type="component" value="Unassembled WGS sequence"/>
</dbReference>
<dbReference type="Pfam" id="PF13649">
    <property type="entry name" value="Methyltransf_25"/>
    <property type="match status" value="1"/>
</dbReference>
<evidence type="ECO:0000256" key="1">
    <source>
        <dbReference type="ARBA" id="ARBA00022679"/>
    </source>
</evidence>